<reference evidence="2" key="1">
    <citation type="submission" date="2022-07" db="EMBL/GenBank/DDBJ databases">
        <title>Phylogenomic reconstructions and comparative analyses of Kickxellomycotina fungi.</title>
        <authorList>
            <person name="Reynolds N.K."/>
            <person name="Stajich J.E."/>
            <person name="Barry K."/>
            <person name="Grigoriev I.V."/>
            <person name="Crous P."/>
            <person name="Smith M.E."/>
        </authorList>
    </citation>
    <scope>NUCLEOTIDE SEQUENCE</scope>
    <source>
        <strain evidence="2">RSA 861</strain>
    </source>
</reference>
<evidence type="ECO:0000256" key="1">
    <source>
        <dbReference type="SAM" id="SignalP"/>
    </source>
</evidence>
<sequence length="325" mass="36113">MRVITVSLLLAFVAFSTTTQAGSWSNLRRSSVNRDHDKEYGCAELNELAKIARSYEGKLKFLGSNVNPSLDKFVEDLRDILEPELKDAVQIKIIEKQRAEIDERRKVSFKGASMAVGKGRSLAKSVGKTAHIAVRRLSQHIHSPSSLRQNYKECSDSVDTLFDAVKKLLEGITNDKELRSRWLKYEFLEEDYNSEYLPGVGAYKRIDDIYGHAEDDVTLPGSEFADSSLRADEDAYSGMEDSNADAMTLCNENFAGSSARADVDAYSGVGDSNTDHMTLCRADFAGSSVQADENAYDDVGDKDINLVLKVVEDLQRDIQNELPSI</sequence>
<organism evidence="2 3">
    <name type="scientific">Tieghemiomyces parasiticus</name>
    <dbReference type="NCBI Taxonomy" id="78921"/>
    <lineage>
        <taxon>Eukaryota</taxon>
        <taxon>Fungi</taxon>
        <taxon>Fungi incertae sedis</taxon>
        <taxon>Zoopagomycota</taxon>
        <taxon>Kickxellomycotina</taxon>
        <taxon>Dimargaritomycetes</taxon>
        <taxon>Dimargaritales</taxon>
        <taxon>Dimargaritaceae</taxon>
        <taxon>Tieghemiomyces</taxon>
    </lineage>
</organism>
<proteinExistence type="predicted"/>
<dbReference type="Proteomes" id="UP001150569">
    <property type="component" value="Unassembled WGS sequence"/>
</dbReference>
<accession>A0A9W8ADM3</accession>
<feature type="signal peptide" evidence="1">
    <location>
        <begin position="1"/>
        <end position="21"/>
    </location>
</feature>
<keyword evidence="1" id="KW-0732">Signal</keyword>
<dbReference type="EMBL" id="JANBPT010000058">
    <property type="protein sequence ID" value="KAJ1928811.1"/>
    <property type="molecule type" value="Genomic_DNA"/>
</dbReference>
<feature type="chain" id="PRO_5040847674" evidence="1">
    <location>
        <begin position="22"/>
        <end position="325"/>
    </location>
</feature>
<keyword evidence="3" id="KW-1185">Reference proteome</keyword>
<evidence type="ECO:0000313" key="3">
    <source>
        <dbReference type="Proteomes" id="UP001150569"/>
    </source>
</evidence>
<protein>
    <submittedName>
        <fullName evidence="2">Uncharacterized protein</fullName>
    </submittedName>
</protein>
<evidence type="ECO:0000313" key="2">
    <source>
        <dbReference type="EMBL" id="KAJ1928811.1"/>
    </source>
</evidence>
<comment type="caution">
    <text evidence="2">The sequence shown here is derived from an EMBL/GenBank/DDBJ whole genome shotgun (WGS) entry which is preliminary data.</text>
</comment>
<name>A0A9W8ADM3_9FUNG</name>
<gene>
    <name evidence="2" type="ORF">IWQ60_001714</name>
</gene>
<dbReference type="AlphaFoldDB" id="A0A9W8ADM3"/>